<gene>
    <name evidence="2" type="ORF">ASPACDRAFT_43408</name>
</gene>
<dbReference type="EMBL" id="KV878977">
    <property type="protein sequence ID" value="OJJ99776.1"/>
    <property type="molecule type" value="Genomic_DNA"/>
</dbReference>
<feature type="region of interest" description="Disordered" evidence="1">
    <location>
        <begin position="78"/>
        <end position="106"/>
    </location>
</feature>
<dbReference type="VEuPathDB" id="FungiDB:ASPACDRAFT_43408"/>
<keyword evidence="3" id="KW-1185">Reference proteome</keyword>
<dbReference type="RefSeq" id="XP_020056116.1">
    <property type="nucleotide sequence ID" value="XM_020201249.1"/>
</dbReference>
<dbReference type="AlphaFoldDB" id="A0A1L9WU65"/>
<evidence type="ECO:0000313" key="3">
    <source>
        <dbReference type="Proteomes" id="UP000184546"/>
    </source>
</evidence>
<name>A0A1L9WU65_ASPA1</name>
<evidence type="ECO:0000256" key="1">
    <source>
        <dbReference type="SAM" id="MobiDB-lite"/>
    </source>
</evidence>
<sequence>MLPPTPSPSPPPATILSGATVISPTSASATTSTPTSTIEEEELTTALHEALTCTGCTAILRIPKSTFRADTASGRYDPARTVPFNPAQADSDLAPHEMPPATSSEDDEMDLEADDAVHSGRQARCLTPETPKTQVEQQHRYISYAELTPPSTPPSSGSAQGHLYEALVARYLLEGEDDTSDDESNSEDVAFAKYRADYHIHVHYTLRRGILSICRDGKDVYELKGWQGRLHAVDSGLIDLEELESGMMDWRYGIIREKGGGGTVGKGEGGYYSSNPHQSYYPAPSPMAALPRTQKLGGWPDDANQLMASQVALWRKRGLSRQRRVEDVRIRWAFIMEERRRQRLAALAQAQRHKATSSVKVRLYCSQAGGDRNLIREIEMDGRSFGELVT</sequence>
<dbReference type="OrthoDB" id="4226302at2759"/>
<proteinExistence type="predicted"/>
<dbReference type="Proteomes" id="UP000184546">
    <property type="component" value="Unassembled WGS sequence"/>
</dbReference>
<protein>
    <submittedName>
        <fullName evidence="2">Uncharacterized protein</fullName>
    </submittedName>
</protein>
<accession>A0A1L9WU65</accession>
<dbReference type="GeneID" id="30975063"/>
<reference evidence="3" key="1">
    <citation type="journal article" date="2017" name="Genome Biol.">
        <title>Comparative genomics reveals high biological diversity and specific adaptations in the industrially and medically important fungal genus Aspergillus.</title>
        <authorList>
            <person name="de Vries R.P."/>
            <person name="Riley R."/>
            <person name="Wiebenga A."/>
            <person name="Aguilar-Osorio G."/>
            <person name="Amillis S."/>
            <person name="Uchima C.A."/>
            <person name="Anderluh G."/>
            <person name="Asadollahi M."/>
            <person name="Askin M."/>
            <person name="Barry K."/>
            <person name="Battaglia E."/>
            <person name="Bayram O."/>
            <person name="Benocci T."/>
            <person name="Braus-Stromeyer S.A."/>
            <person name="Caldana C."/>
            <person name="Canovas D."/>
            <person name="Cerqueira G.C."/>
            <person name="Chen F."/>
            <person name="Chen W."/>
            <person name="Choi C."/>
            <person name="Clum A."/>
            <person name="Dos Santos R.A."/>
            <person name="Damasio A.R."/>
            <person name="Diallinas G."/>
            <person name="Emri T."/>
            <person name="Fekete E."/>
            <person name="Flipphi M."/>
            <person name="Freyberg S."/>
            <person name="Gallo A."/>
            <person name="Gournas C."/>
            <person name="Habgood R."/>
            <person name="Hainaut M."/>
            <person name="Harispe M.L."/>
            <person name="Henrissat B."/>
            <person name="Hilden K.S."/>
            <person name="Hope R."/>
            <person name="Hossain A."/>
            <person name="Karabika E."/>
            <person name="Karaffa L."/>
            <person name="Karanyi Z."/>
            <person name="Krasevec N."/>
            <person name="Kuo A."/>
            <person name="Kusch H."/>
            <person name="LaButti K."/>
            <person name="Lagendijk E.L."/>
            <person name="Lapidus A."/>
            <person name="Levasseur A."/>
            <person name="Lindquist E."/>
            <person name="Lipzen A."/>
            <person name="Logrieco A.F."/>
            <person name="MacCabe A."/>
            <person name="Maekelae M.R."/>
            <person name="Malavazi I."/>
            <person name="Melin P."/>
            <person name="Meyer V."/>
            <person name="Mielnichuk N."/>
            <person name="Miskei M."/>
            <person name="Molnar A.P."/>
            <person name="Mule G."/>
            <person name="Ngan C.Y."/>
            <person name="Orejas M."/>
            <person name="Orosz E."/>
            <person name="Ouedraogo J.P."/>
            <person name="Overkamp K.M."/>
            <person name="Park H.-S."/>
            <person name="Perrone G."/>
            <person name="Piumi F."/>
            <person name="Punt P.J."/>
            <person name="Ram A.F."/>
            <person name="Ramon A."/>
            <person name="Rauscher S."/>
            <person name="Record E."/>
            <person name="Riano-Pachon D.M."/>
            <person name="Robert V."/>
            <person name="Roehrig J."/>
            <person name="Ruller R."/>
            <person name="Salamov A."/>
            <person name="Salih N.S."/>
            <person name="Samson R.A."/>
            <person name="Sandor E."/>
            <person name="Sanguinetti M."/>
            <person name="Schuetze T."/>
            <person name="Sepcic K."/>
            <person name="Shelest E."/>
            <person name="Sherlock G."/>
            <person name="Sophianopoulou V."/>
            <person name="Squina F.M."/>
            <person name="Sun H."/>
            <person name="Susca A."/>
            <person name="Todd R.B."/>
            <person name="Tsang A."/>
            <person name="Unkles S.E."/>
            <person name="van de Wiele N."/>
            <person name="van Rossen-Uffink D."/>
            <person name="Oliveira J.V."/>
            <person name="Vesth T.C."/>
            <person name="Visser J."/>
            <person name="Yu J.-H."/>
            <person name="Zhou M."/>
            <person name="Andersen M.R."/>
            <person name="Archer D.B."/>
            <person name="Baker S.E."/>
            <person name="Benoit I."/>
            <person name="Brakhage A.A."/>
            <person name="Braus G.H."/>
            <person name="Fischer R."/>
            <person name="Frisvad J.C."/>
            <person name="Goldman G.H."/>
            <person name="Houbraken J."/>
            <person name="Oakley B."/>
            <person name="Pocsi I."/>
            <person name="Scazzocchio C."/>
            <person name="Seiboth B."/>
            <person name="vanKuyk P.A."/>
            <person name="Wortman J."/>
            <person name="Dyer P.S."/>
            <person name="Grigoriev I.V."/>
        </authorList>
    </citation>
    <scope>NUCLEOTIDE SEQUENCE [LARGE SCALE GENOMIC DNA]</scope>
    <source>
        <strain evidence="3">ATCC 16872 / CBS 172.66 / WB 5094</strain>
    </source>
</reference>
<evidence type="ECO:0000313" key="2">
    <source>
        <dbReference type="EMBL" id="OJJ99776.1"/>
    </source>
</evidence>
<organism evidence="2 3">
    <name type="scientific">Aspergillus aculeatus (strain ATCC 16872 / CBS 172.66 / WB 5094)</name>
    <dbReference type="NCBI Taxonomy" id="690307"/>
    <lineage>
        <taxon>Eukaryota</taxon>
        <taxon>Fungi</taxon>
        <taxon>Dikarya</taxon>
        <taxon>Ascomycota</taxon>
        <taxon>Pezizomycotina</taxon>
        <taxon>Eurotiomycetes</taxon>
        <taxon>Eurotiomycetidae</taxon>
        <taxon>Eurotiales</taxon>
        <taxon>Aspergillaceae</taxon>
        <taxon>Aspergillus</taxon>
        <taxon>Aspergillus subgen. Circumdati</taxon>
    </lineage>
</organism>
<dbReference type="OMA" id="YLSHDPT"/>